<dbReference type="HOGENOM" id="CLU_3001862_0_0_1"/>
<dbReference type="AlphaFoldDB" id="A0A0C2WUZ9"/>
<evidence type="ECO:0000313" key="1">
    <source>
        <dbReference type="EMBL" id="KIL60621.1"/>
    </source>
</evidence>
<organism evidence="1 2">
    <name type="scientific">Amanita muscaria (strain Koide BX008)</name>
    <dbReference type="NCBI Taxonomy" id="946122"/>
    <lineage>
        <taxon>Eukaryota</taxon>
        <taxon>Fungi</taxon>
        <taxon>Dikarya</taxon>
        <taxon>Basidiomycota</taxon>
        <taxon>Agaricomycotina</taxon>
        <taxon>Agaricomycetes</taxon>
        <taxon>Agaricomycetidae</taxon>
        <taxon>Agaricales</taxon>
        <taxon>Pluteineae</taxon>
        <taxon>Amanitaceae</taxon>
        <taxon>Amanita</taxon>
    </lineage>
</organism>
<dbReference type="Proteomes" id="UP000054549">
    <property type="component" value="Unassembled WGS sequence"/>
</dbReference>
<sequence>MTLVCFPFVTELIIGSKCVLDNGALGNELVKIERCMRNATLQASCSVRSEVDDELIV</sequence>
<proteinExistence type="predicted"/>
<gene>
    <name evidence="1" type="ORF">M378DRAFT_167852</name>
</gene>
<feature type="non-terminal residue" evidence="1">
    <location>
        <position position="57"/>
    </location>
</feature>
<reference evidence="1 2" key="1">
    <citation type="submission" date="2014-04" db="EMBL/GenBank/DDBJ databases">
        <title>Evolutionary Origins and Diversification of the Mycorrhizal Mutualists.</title>
        <authorList>
            <consortium name="DOE Joint Genome Institute"/>
            <consortium name="Mycorrhizal Genomics Consortium"/>
            <person name="Kohler A."/>
            <person name="Kuo A."/>
            <person name="Nagy L.G."/>
            <person name="Floudas D."/>
            <person name="Copeland A."/>
            <person name="Barry K.W."/>
            <person name="Cichocki N."/>
            <person name="Veneault-Fourrey C."/>
            <person name="LaButti K."/>
            <person name="Lindquist E.A."/>
            <person name="Lipzen A."/>
            <person name="Lundell T."/>
            <person name="Morin E."/>
            <person name="Murat C."/>
            <person name="Riley R."/>
            <person name="Ohm R."/>
            <person name="Sun H."/>
            <person name="Tunlid A."/>
            <person name="Henrissat B."/>
            <person name="Grigoriev I.V."/>
            <person name="Hibbett D.S."/>
            <person name="Martin F."/>
        </authorList>
    </citation>
    <scope>NUCLEOTIDE SEQUENCE [LARGE SCALE GENOMIC DNA]</scope>
    <source>
        <strain evidence="1 2">Koide BX008</strain>
    </source>
</reference>
<accession>A0A0C2WUZ9</accession>
<dbReference type="EMBL" id="KN818295">
    <property type="protein sequence ID" value="KIL60621.1"/>
    <property type="molecule type" value="Genomic_DNA"/>
</dbReference>
<name>A0A0C2WUZ9_AMAMK</name>
<evidence type="ECO:0000313" key="2">
    <source>
        <dbReference type="Proteomes" id="UP000054549"/>
    </source>
</evidence>
<keyword evidence="2" id="KW-1185">Reference proteome</keyword>
<protein>
    <submittedName>
        <fullName evidence="1">Uncharacterized protein</fullName>
    </submittedName>
</protein>
<dbReference type="InParanoid" id="A0A0C2WUZ9"/>